<dbReference type="InterPro" id="IPR036291">
    <property type="entry name" value="NAD(P)-bd_dom_sf"/>
</dbReference>
<dbReference type="PANTHER" id="PTHR43377:SF1">
    <property type="entry name" value="BILIVERDIN REDUCTASE A"/>
    <property type="match status" value="1"/>
</dbReference>
<dbReference type="GO" id="GO:0000166">
    <property type="term" value="F:nucleotide binding"/>
    <property type="evidence" value="ECO:0007669"/>
    <property type="project" value="InterPro"/>
</dbReference>
<feature type="domain" description="GFO/IDH/MocA-like oxidoreductase" evidence="2">
    <location>
        <begin position="131"/>
        <end position="240"/>
    </location>
</feature>
<dbReference type="PANTHER" id="PTHR43377">
    <property type="entry name" value="BILIVERDIN REDUCTASE A"/>
    <property type="match status" value="1"/>
</dbReference>
<dbReference type="AlphaFoldDB" id="A0A540VKQ7"/>
<evidence type="ECO:0000259" key="1">
    <source>
        <dbReference type="Pfam" id="PF01408"/>
    </source>
</evidence>
<reference evidence="3 4" key="1">
    <citation type="submission" date="2019-06" db="EMBL/GenBank/DDBJ databases">
        <title>Genome sequence of Litorilinea aerophila BAA-2444.</title>
        <authorList>
            <person name="Maclea K.S."/>
            <person name="Maurais E.G."/>
            <person name="Iannazzi L.C."/>
        </authorList>
    </citation>
    <scope>NUCLEOTIDE SEQUENCE [LARGE SCALE GENOMIC DNA]</scope>
    <source>
        <strain evidence="3 4">ATCC BAA-2444</strain>
    </source>
</reference>
<dbReference type="Pfam" id="PF01408">
    <property type="entry name" value="GFO_IDH_MocA"/>
    <property type="match status" value="1"/>
</dbReference>
<proteinExistence type="predicted"/>
<dbReference type="SUPFAM" id="SSF51735">
    <property type="entry name" value="NAD(P)-binding Rossmann-fold domains"/>
    <property type="match status" value="1"/>
</dbReference>
<evidence type="ECO:0000259" key="2">
    <source>
        <dbReference type="Pfam" id="PF22725"/>
    </source>
</evidence>
<dbReference type="Proteomes" id="UP000317371">
    <property type="component" value="Unassembled WGS sequence"/>
</dbReference>
<evidence type="ECO:0000313" key="3">
    <source>
        <dbReference type="EMBL" id="TQE97341.1"/>
    </source>
</evidence>
<dbReference type="InterPro" id="IPR051450">
    <property type="entry name" value="Gfo/Idh/MocA_Oxidoreductases"/>
</dbReference>
<sequence length="327" mass="36063">MKVIQVGIGGMGGTWLRAVLASPHVTFAALVEVNDAIAAQQVEKFGLQGVPVFKSLDEALKQVEADGVINVTPPQFHKEISLIALEAGLPVLSEKPLADTLESALAIVEKSTSTGVLHMVAQNYRYRRATQTLKRALATEDLGPIGSATVEFFRGPHFGGFREEMAYPLIIDMSIHHFDLMRFFLEKNPVAVYGKSWNPPWSWFKGDASAAVTLEFADNVVISYTGSWCSQAREISWNANWRFECARGVVVMEDDQVYIQRTGQEPIQVEPVAMPLEGQDYLLQEFYQAVTQGTTPATTCQDNIKSLSIVFDVVRSFETGQVVQSSA</sequence>
<dbReference type="RefSeq" id="WP_141608534.1">
    <property type="nucleotide sequence ID" value="NZ_VIGC02000003.1"/>
</dbReference>
<protein>
    <submittedName>
        <fullName evidence="3">Gfo/Idh/MocA family oxidoreductase</fullName>
    </submittedName>
</protein>
<dbReference type="SUPFAM" id="SSF55347">
    <property type="entry name" value="Glyceraldehyde-3-phosphate dehydrogenase-like, C-terminal domain"/>
    <property type="match status" value="1"/>
</dbReference>
<dbReference type="EMBL" id="VIGC01000003">
    <property type="protein sequence ID" value="TQE97341.1"/>
    <property type="molecule type" value="Genomic_DNA"/>
</dbReference>
<evidence type="ECO:0000313" key="4">
    <source>
        <dbReference type="Proteomes" id="UP000317371"/>
    </source>
</evidence>
<dbReference type="Pfam" id="PF22725">
    <property type="entry name" value="GFO_IDH_MocA_C3"/>
    <property type="match status" value="1"/>
</dbReference>
<dbReference type="Gene3D" id="3.40.50.720">
    <property type="entry name" value="NAD(P)-binding Rossmann-like Domain"/>
    <property type="match status" value="1"/>
</dbReference>
<dbReference type="InterPro" id="IPR055170">
    <property type="entry name" value="GFO_IDH_MocA-like_dom"/>
</dbReference>
<dbReference type="Gene3D" id="3.30.360.10">
    <property type="entry name" value="Dihydrodipicolinate Reductase, domain 2"/>
    <property type="match status" value="1"/>
</dbReference>
<feature type="domain" description="Gfo/Idh/MocA-like oxidoreductase N-terminal" evidence="1">
    <location>
        <begin position="2"/>
        <end position="121"/>
    </location>
</feature>
<organism evidence="3 4">
    <name type="scientific">Litorilinea aerophila</name>
    <dbReference type="NCBI Taxonomy" id="1204385"/>
    <lineage>
        <taxon>Bacteria</taxon>
        <taxon>Bacillati</taxon>
        <taxon>Chloroflexota</taxon>
        <taxon>Caldilineae</taxon>
        <taxon>Caldilineales</taxon>
        <taxon>Caldilineaceae</taxon>
        <taxon>Litorilinea</taxon>
    </lineage>
</organism>
<dbReference type="InterPro" id="IPR000683">
    <property type="entry name" value="Gfo/Idh/MocA-like_OxRdtase_N"/>
</dbReference>
<gene>
    <name evidence="3" type="ORF">FKZ61_02675</name>
</gene>
<comment type="caution">
    <text evidence="3">The sequence shown here is derived from an EMBL/GenBank/DDBJ whole genome shotgun (WGS) entry which is preliminary data.</text>
</comment>
<dbReference type="OrthoDB" id="9800252at2"/>
<dbReference type="InParanoid" id="A0A540VKQ7"/>
<name>A0A540VKQ7_9CHLR</name>
<accession>A0A540VKQ7</accession>
<keyword evidence="4" id="KW-1185">Reference proteome</keyword>